<dbReference type="Proteomes" id="UP001206572">
    <property type="component" value="Unassembled WGS sequence"/>
</dbReference>
<feature type="region of interest" description="Disordered" evidence="1">
    <location>
        <begin position="38"/>
        <end position="66"/>
    </location>
</feature>
<name>A0ABT2ASS6_9BURK</name>
<comment type="caution">
    <text evidence="2">The sequence shown here is derived from an EMBL/GenBank/DDBJ whole genome shotgun (WGS) entry which is preliminary data.</text>
</comment>
<dbReference type="RefSeq" id="WP_258830302.1">
    <property type="nucleotide sequence ID" value="NZ_JANUHA010000026.1"/>
</dbReference>
<sequence length="66" mass="7749">MAVESPCIALCRFDGKTGFCTGCLRTLPEAREWKKMTDHRRHQVIGERPRREKKLAQHARAEKERQ</sequence>
<evidence type="ECO:0000256" key="1">
    <source>
        <dbReference type="SAM" id="MobiDB-lite"/>
    </source>
</evidence>
<evidence type="ECO:0000313" key="2">
    <source>
        <dbReference type="EMBL" id="MCS0599301.1"/>
    </source>
</evidence>
<evidence type="ECO:0000313" key="3">
    <source>
        <dbReference type="Proteomes" id="UP001206572"/>
    </source>
</evidence>
<gene>
    <name evidence="2" type="ORF">NX780_23420</name>
</gene>
<dbReference type="EMBL" id="JANUHA010000026">
    <property type="protein sequence ID" value="MCS0599301.1"/>
    <property type="molecule type" value="Genomic_DNA"/>
</dbReference>
<dbReference type="PANTHER" id="PTHR35175">
    <property type="entry name" value="DUF1289 DOMAIN-CONTAINING PROTEIN"/>
    <property type="match status" value="1"/>
</dbReference>
<protein>
    <submittedName>
        <fullName evidence="2">DUF1289 domain-containing protein</fullName>
    </submittedName>
</protein>
<organism evidence="2 3">
    <name type="scientific">Massilia agri</name>
    <dbReference type="NCBI Taxonomy" id="1886785"/>
    <lineage>
        <taxon>Bacteria</taxon>
        <taxon>Pseudomonadati</taxon>
        <taxon>Pseudomonadota</taxon>
        <taxon>Betaproteobacteria</taxon>
        <taxon>Burkholderiales</taxon>
        <taxon>Oxalobacteraceae</taxon>
        <taxon>Telluria group</taxon>
        <taxon>Massilia</taxon>
    </lineage>
</organism>
<dbReference type="InterPro" id="IPR010710">
    <property type="entry name" value="DUF1289"/>
</dbReference>
<keyword evidence="3" id="KW-1185">Reference proteome</keyword>
<reference evidence="2 3" key="1">
    <citation type="submission" date="2022-08" db="EMBL/GenBank/DDBJ databases">
        <title>Reclassification of Massilia species as members of the genera Telluria, Duganella, Pseudoduganella, Mokoshia gen. nov. and Zemynaea gen. nov. using orthogonal and non-orthogonal genome-based approaches.</title>
        <authorList>
            <person name="Bowman J.P."/>
        </authorList>
    </citation>
    <scope>NUCLEOTIDE SEQUENCE [LARGE SCALE GENOMIC DNA]</scope>
    <source>
        <strain evidence="2 3">JCM 31661</strain>
    </source>
</reference>
<dbReference type="Pfam" id="PF06945">
    <property type="entry name" value="DUF1289"/>
    <property type="match status" value="1"/>
</dbReference>
<accession>A0ABT2ASS6</accession>
<proteinExistence type="predicted"/>
<dbReference type="PANTHER" id="PTHR35175:SF2">
    <property type="entry name" value="DUF1289 DOMAIN-CONTAINING PROTEIN"/>
    <property type="match status" value="1"/>
</dbReference>